<keyword evidence="22" id="KW-0479">Metal-binding</keyword>
<evidence type="ECO:0000256" key="18">
    <source>
        <dbReference type="ARBA" id="ARBA00022670"/>
    </source>
</evidence>
<feature type="domain" description="Peptidase C9" evidence="68">
    <location>
        <begin position="1004"/>
        <end position="1327"/>
    </location>
</feature>
<comment type="function">
    <text evidence="61">RNA dependent RNA polymerase. Replicates genomic and antigenomic RNA by recognizing replications specific signals. The early replication complex formed by the polyprotein P123 and nsP4 synthesizes minus-strand RNAs. The late replication complex composed of fully processed nsP1-nsP4 is responsible for the production of genomic and subgenomic plus-strand RNAs.</text>
</comment>
<dbReference type="FunFam" id="3.40.220.10:FF:000015">
    <property type="entry name" value="Polyprotein P1234"/>
    <property type="match status" value="1"/>
</dbReference>
<evidence type="ECO:0000256" key="6">
    <source>
        <dbReference type="ARBA" id="ARBA00004350"/>
    </source>
</evidence>
<evidence type="ECO:0000256" key="14">
    <source>
        <dbReference type="ARBA" id="ARBA00022562"/>
    </source>
</evidence>
<dbReference type="GO" id="GO:0140818">
    <property type="term" value="F:mRNA 5'-triphosphate monophosphatase activity"/>
    <property type="evidence" value="ECO:0007669"/>
    <property type="project" value="UniProtKB-EC"/>
</dbReference>
<evidence type="ECO:0000256" key="39">
    <source>
        <dbReference type="ARBA" id="ARBA00023136"/>
    </source>
</evidence>
<comment type="catalytic activity">
    <reaction evidence="48">
        <text>ADP-alpha-D-ribose 1''-phosphate + H2O = ADP-D-ribose + phosphate</text>
        <dbReference type="Rhea" id="RHEA:25029"/>
        <dbReference type="ChEBI" id="CHEBI:15377"/>
        <dbReference type="ChEBI" id="CHEBI:43474"/>
        <dbReference type="ChEBI" id="CHEBI:57967"/>
        <dbReference type="ChEBI" id="CHEBI:58753"/>
        <dbReference type="EC" id="3.1.3.84"/>
    </reaction>
    <physiologicalReaction direction="left-to-right" evidence="48">
        <dbReference type="Rhea" id="RHEA:25030"/>
    </physiologicalReaction>
</comment>
<dbReference type="GO" id="GO:0016556">
    <property type="term" value="P:mRNA modification"/>
    <property type="evidence" value="ECO:0007669"/>
    <property type="project" value="InterPro"/>
</dbReference>
<dbReference type="GO" id="GO:0039523">
    <property type="term" value="P:symbiont-mediated suppression of host mRNA transcription via inhibition of RNA polymerase II activity"/>
    <property type="evidence" value="ECO:0007669"/>
    <property type="project" value="UniProtKB-KW"/>
</dbReference>
<dbReference type="Proteomes" id="UP000157054">
    <property type="component" value="Genome"/>
</dbReference>
<organismHost>
    <name type="scientific">Aedes polynesiensis</name>
    <name type="common">Polynesian tiger mosquito</name>
    <dbReference type="NCBI Taxonomy" id="188700"/>
</organismHost>
<dbReference type="GO" id="GO:0044176">
    <property type="term" value="C:host cell filopodium"/>
    <property type="evidence" value="ECO:0007669"/>
    <property type="project" value="UniProtKB-SubCell"/>
</dbReference>
<comment type="subunit">
    <text evidence="63">Interacts with mRNA-capping enzyme nsP1. Interacts with protease nsP2. interacts with itself. Interacts with host TMEM45B; this interaction leads to viral replication inhibition.</text>
</comment>
<organismHost>
    <name type="scientific">Aedes furcifer</name>
    <name type="common">Mosquito</name>
    <dbReference type="NCBI Taxonomy" id="299627"/>
</organismHost>
<dbReference type="InterPro" id="IPR027417">
    <property type="entry name" value="P-loop_NTPase"/>
</dbReference>
<dbReference type="Gene3D" id="3.40.50.150">
    <property type="entry name" value="Vaccinia Virus protein VP39"/>
    <property type="match status" value="1"/>
</dbReference>
<keyword evidence="26" id="KW-0378">Hydrolase</keyword>
<dbReference type="SUPFAM" id="SSF56672">
    <property type="entry name" value="DNA/RNA polymerases"/>
    <property type="match status" value="1"/>
</dbReference>
<evidence type="ECO:0000256" key="61">
    <source>
        <dbReference type="ARBA" id="ARBA00060137"/>
    </source>
</evidence>
<dbReference type="Pfam" id="PF20852">
    <property type="entry name" value="nsP3_ZBD"/>
    <property type="match status" value="1"/>
</dbReference>
<comment type="catalytic activity">
    <reaction evidence="51">
        <text>a 5'-end triphospho-ribonucleoside in mRNA + H2O = a 5'-end diphospho-ribonucleoside in mRNA + phosphate + H(+)</text>
        <dbReference type="Rhea" id="RHEA:67004"/>
        <dbReference type="Rhea" id="RHEA-COMP:17164"/>
        <dbReference type="Rhea" id="RHEA-COMP:17165"/>
        <dbReference type="ChEBI" id="CHEBI:15377"/>
        <dbReference type="ChEBI" id="CHEBI:15378"/>
        <dbReference type="ChEBI" id="CHEBI:43474"/>
        <dbReference type="ChEBI" id="CHEBI:167616"/>
        <dbReference type="ChEBI" id="CHEBI:167618"/>
        <dbReference type="EC" id="3.6.1.74"/>
    </reaction>
    <physiologicalReaction direction="left-to-right" evidence="51">
        <dbReference type="Rhea" id="RHEA:67005"/>
    </physiologicalReaction>
</comment>
<evidence type="ECO:0000256" key="44">
    <source>
        <dbReference type="ARBA" id="ARBA00023268"/>
    </source>
</evidence>
<keyword evidence="38" id="KW-0342">GTP-binding</keyword>
<organismHost>
    <name type="scientific">Aedes aegypti</name>
    <name type="common">Yellowfever mosquito</name>
    <name type="synonym">Culex aegypti</name>
    <dbReference type="NCBI Taxonomy" id="7159"/>
</organismHost>
<dbReference type="Pfam" id="PF01661">
    <property type="entry name" value="Macro"/>
    <property type="match status" value="1"/>
</dbReference>
<comment type="catalytic activity">
    <reaction evidence="52">
        <text>ATP + H2O = ADP + phosphate + H(+)</text>
        <dbReference type="Rhea" id="RHEA:13065"/>
        <dbReference type="ChEBI" id="CHEBI:15377"/>
        <dbReference type="ChEBI" id="CHEBI:15378"/>
        <dbReference type="ChEBI" id="CHEBI:30616"/>
        <dbReference type="ChEBI" id="CHEBI:43474"/>
        <dbReference type="ChEBI" id="CHEBI:456216"/>
        <dbReference type="EC" id="3.6.4.13"/>
    </reaction>
</comment>
<dbReference type="GO" id="GO:0005524">
    <property type="term" value="F:ATP binding"/>
    <property type="evidence" value="ECO:0007669"/>
    <property type="project" value="UniProtKB-KW"/>
</dbReference>
<organismHost>
    <name type="scientific">Pan troglodytes</name>
    <name type="common">Chimpanzee</name>
    <dbReference type="NCBI Taxonomy" id="9598"/>
</organismHost>
<comment type="subcellular location">
    <subcellularLocation>
        <location evidence="4">Host cell membrane</location>
        <topology evidence="4">Lipid-anchor</topology>
        <orientation evidence="4">Cytoplasmic side</orientation>
    </subcellularLocation>
    <subcellularLocation>
        <location evidence="7">Host cell projection</location>
        <location evidence="7">Host filopodium</location>
    </subcellularLocation>
    <subcellularLocation>
        <location evidence="8">Host cytoplasmic vesicle membrane</location>
        <topology evidence="8">Lipid-anchor</topology>
    </subcellularLocation>
    <subcellularLocation>
        <location evidence="6">Host cytoplasmic vesicle membrane</location>
        <topology evidence="6">Peripheral membrane protein</topology>
    </subcellularLocation>
    <subcellularLocation>
        <location evidence="5">Host nucleus</location>
    </subcellularLocation>
</comment>
<dbReference type="InterPro" id="IPR002588">
    <property type="entry name" value="Alphavirus-like_MT_dom"/>
</dbReference>
<evidence type="ECO:0000256" key="13">
    <source>
        <dbReference type="ARBA" id="ARBA00022553"/>
    </source>
</evidence>
<evidence type="ECO:0000256" key="3">
    <source>
        <dbReference type="ARBA" id="ARBA00002589"/>
    </source>
</evidence>
<keyword evidence="12" id="KW-1032">Host cell membrane</keyword>
<comment type="function">
    <text evidence="3">Inactive precursor of the viral replicase, which is activated by cleavages carried out by the viral protease nsP2.</text>
</comment>
<evidence type="ECO:0000256" key="51">
    <source>
        <dbReference type="ARBA" id="ARBA00047740"/>
    </source>
</evidence>
<evidence type="ECO:0000256" key="54">
    <source>
        <dbReference type="ARBA" id="ARBA00048482"/>
    </source>
</evidence>
<evidence type="ECO:0000256" key="42">
    <source>
        <dbReference type="ARBA" id="ARBA00023200"/>
    </source>
</evidence>
<evidence type="ECO:0000256" key="65">
    <source>
        <dbReference type="SAM" id="MobiDB-lite"/>
    </source>
</evidence>
<dbReference type="InterPro" id="IPR044936">
    <property type="entry name" value="Alphavirus_nsp2pro_sf"/>
</dbReference>
<comment type="catalytic activity">
    <reaction evidence="50">
        <text>a ribonucleoside 5'-triphosphate + H2O = a ribonucleoside 5'-diphosphate + phosphate + H(+)</text>
        <dbReference type="Rhea" id="RHEA:23680"/>
        <dbReference type="ChEBI" id="CHEBI:15377"/>
        <dbReference type="ChEBI" id="CHEBI:15378"/>
        <dbReference type="ChEBI" id="CHEBI:43474"/>
        <dbReference type="ChEBI" id="CHEBI:57930"/>
        <dbReference type="ChEBI" id="CHEBI:61557"/>
        <dbReference type="EC" id="3.6.1.15"/>
    </reaction>
</comment>
<organismHost>
    <name type="scientific">Cercopithecus</name>
    <dbReference type="NCBI Taxonomy" id="9533"/>
</organismHost>
<dbReference type="GO" id="GO:0005525">
    <property type="term" value="F:GTP binding"/>
    <property type="evidence" value="ECO:0007669"/>
    <property type="project" value="UniProtKB-KW"/>
</dbReference>
<protein>
    <recommendedName>
        <fullName evidence="9">Polyprotein P1234</fullName>
    </recommendedName>
    <alternativeName>
        <fullName evidence="47">Non-structural polyprotein</fullName>
    </alternativeName>
</protein>
<keyword evidence="24" id="KW-0547">Nucleotide-binding</keyword>
<comment type="subunit">
    <text evidence="49">Interacts with RNA-directed RNA polymerase nsP4. Interacts with mRNA-capping enzyme nsP1. Interacts with KPNA1/karyopherin-alpha1; this interaction probably allows the active transport of protease nsP2 into the host nucleus.</text>
</comment>
<evidence type="ECO:0000256" key="40">
    <source>
        <dbReference type="ARBA" id="ARBA00023139"/>
    </source>
</evidence>
<dbReference type="GO" id="GO:0006508">
    <property type="term" value="P:proteolysis"/>
    <property type="evidence" value="ECO:0007669"/>
    <property type="project" value="UniProtKB-KW"/>
</dbReference>
<evidence type="ECO:0000256" key="30">
    <source>
        <dbReference type="ARBA" id="ARBA00022840"/>
    </source>
</evidence>
<dbReference type="Pfam" id="PF01660">
    <property type="entry name" value="Vmethyltransf"/>
    <property type="match status" value="1"/>
</dbReference>
<comment type="catalytic activity">
    <reaction evidence="46">
        <text>GTP + S-adenosyl-L-methionine = N(7)-methyl-GTP + S-adenosyl-L-homocysteine</text>
        <dbReference type="Rhea" id="RHEA:46948"/>
        <dbReference type="ChEBI" id="CHEBI:37565"/>
        <dbReference type="ChEBI" id="CHEBI:57856"/>
        <dbReference type="ChEBI" id="CHEBI:59789"/>
        <dbReference type="ChEBI" id="CHEBI:87133"/>
    </reaction>
</comment>
<evidence type="ECO:0000256" key="45">
    <source>
        <dbReference type="ARBA" id="ARBA00023288"/>
    </source>
</evidence>
<dbReference type="PROSITE" id="PS50507">
    <property type="entry name" value="RDRP_SSRNA_POS"/>
    <property type="match status" value="1"/>
</dbReference>
<keyword evidence="41" id="KW-1159">RNA suppression of termination</keyword>
<dbReference type="GO" id="GO:0003724">
    <property type="term" value="F:RNA helicase activity"/>
    <property type="evidence" value="ECO:0007669"/>
    <property type="project" value="UniProtKB-EC"/>
</dbReference>
<dbReference type="SMART" id="SM00506">
    <property type="entry name" value="A1pp"/>
    <property type="match status" value="1"/>
</dbReference>
<evidence type="ECO:0000256" key="23">
    <source>
        <dbReference type="ARBA" id="ARBA00022731"/>
    </source>
</evidence>
<comment type="catalytic activity">
    <reaction evidence="55">
        <text>RNA(n) + ATP = RNA(n)-3'-adenine ribonucleotide + diphosphate</text>
        <dbReference type="Rhea" id="RHEA:11332"/>
        <dbReference type="Rhea" id="RHEA-COMP:14527"/>
        <dbReference type="Rhea" id="RHEA-COMP:17347"/>
        <dbReference type="ChEBI" id="CHEBI:30616"/>
        <dbReference type="ChEBI" id="CHEBI:33019"/>
        <dbReference type="ChEBI" id="CHEBI:140395"/>
        <dbReference type="ChEBI" id="CHEBI:173115"/>
        <dbReference type="EC" id="2.7.7.19"/>
    </reaction>
</comment>
<evidence type="ECO:0000256" key="2">
    <source>
        <dbReference type="ARBA" id="ARBA00001946"/>
    </source>
</evidence>
<evidence type="ECO:0000259" key="66">
    <source>
        <dbReference type="PROSITE" id="PS50507"/>
    </source>
</evidence>
<evidence type="ECO:0000256" key="48">
    <source>
        <dbReference type="ARBA" id="ARBA00034446"/>
    </source>
</evidence>
<keyword evidence="29" id="KW-0862">Zinc</keyword>
<evidence type="ECO:0000256" key="50">
    <source>
        <dbReference type="ARBA" id="ARBA00047631"/>
    </source>
</evidence>
<dbReference type="InterPro" id="IPR043472">
    <property type="entry name" value="Macro_dom-like"/>
</dbReference>
<dbReference type="SMR" id="A0A068FNV2"/>
<keyword evidence="36" id="KW-0506">mRNA capping</keyword>
<keyword evidence="27" id="KW-0347">Helicase</keyword>
<evidence type="ECO:0000256" key="34">
    <source>
        <dbReference type="ARBA" id="ARBA00022953"/>
    </source>
</evidence>
<organismHost>
    <name type="scientific">Homo sapiens</name>
    <name type="common">Human</name>
    <dbReference type="NCBI Taxonomy" id="9606"/>
</organismHost>
<evidence type="ECO:0000256" key="17">
    <source>
        <dbReference type="ARBA" id="ARBA00022664"/>
    </source>
</evidence>
<evidence type="ECO:0000256" key="63">
    <source>
        <dbReference type="ARBA" id="ARBA00062923"/>
    </source>
</evidence>
<evidence type="ECO:0000256" key="64">
    <source>
        <dbReference type="PROSITE-ProRule" id="PRU00853"/>
    </source>
</evidence>
<evidence type="ECO:0000256" key="36">
    <source>
        <dbReference type="ARBA" id="ARBA00023042"/>
    </source>
</evidence>
<evidence type="ECO:0000313" key="73">
    <source>
        <dbReference type="Proteomes" id="UP000157054"/>
    </source>
</evidence>
<dbReference type="SUPFAM" id="SSF52540">
    <property type="entry name" value="P-loop containing nucleoside triphosphate hydrolases"/>
    <property type="match status" value="1"/>
</dbReference>
<comment type="function">
    <text evidence="59">Seems to be essential for minus-strand RNAs and subgenomic 26S mRNAs synthesis. Displays mono-ADP-ribosylhydrolase activity. ADP-ribosylation is a post-translational modification that controls various processes of the host cell and the virus probably needs to revert it for optimal viral replication. Binds proteins of G3BP family and sequesters them into the viral RNA replication complexes thereby inhibiting the formation of host stress granules on viral mRNAs. The nsp3-G3BP complexes bind viral RNAs and probably orchestrate the assembly of viral replication complexes, thanks to the ability of G3BP family members to self-assemble and bind DNA.</text>
</comment>
<keyword evidence="17" id="KW-0507">mRNA processing</keyword>
<comment type="cofactor">
    <cofactor evidence="2">
        <name>Mg(2+)</name>
        <dbReference type="ChEBI" id="CHEBI:18420"/>
    </cofactor>
</comment>
<evidence type="ECO:0000256" key="24">
    <source>
        <dbReference type="ARBA" id="ARBA00022741"/>
    </source>
</evidence>
<keyword evidence="20" id="KW-0949">S-adenosyl-L-methionine</keyword>
<dbReference type="GO" id="GO:0032259">
    <property type="term" value="P:methylation"/>
    <property type="evidence" value="ECO:0007669"/>
    <property type="project" value="UniProtKB-KW"/>
</dbReference>
<organismHost>
    <name type="scientific">Macaca</name>
    <name type="common">macaques</name>
    <dbReference type="NCBI Taxonomy" id="9539"/>
</organismHost>
<keyword evidence="37" id="KW-1104">Inhibition of host RNA polymerase II by virus</keyword>
<evidence type="ECO:0000256" key="26">
    <source>
        <dbReference type="ARBA" id="ARBA00022801"/>
    </source>
</evidence>
<dbReference type="InterPro" id="IPR043502">
    <property type="entry name" value="DNA/RNA_pol_sf"/>
</dbReference>
<evidence type="ECO:0000256" key="41">
    <source>
        <dbReference type="ARBA" id="ARBA00023151"/>
    </source>
</evidence>
<dbReference type="FunFam" id="3.40.50.300:FF:001403">
    <property type="entry name" value="Polyprotein P1234"/>
    <property type="match status" value="1"/>
</dbReference>
<organismHost>
    <name type="scientific">Papio</name>
    <name type="common">baboons</name>
    <dbReference type="NCBI Taxonomy" id="9554"/>
</organismHost>
<comment type="catalytic activity">
    <reaction evidence="53">
        <text>5-O-(ADP-D-ribosyl)-L-glutamyl-[protein] + H2O = L-glutamyl-[protein] + ADP-D-ribose + H(+)</text>
        <dbReference type="Rhea" id="RHEA:58248"/>
        <dbReference type="Rhea" id="RHEA-COMP:10208"/>
        <dbReference type="Rhea" id="RHEA-COMP:15089"/>
        <dbReference type="ChEBI" id="CHEBI:15377"/>
        <dbReference type="ChEBI" id="CHEBI:15378"/>
        <dbReference type="ChEBI" id="CHEBI:29973"/>
        <dbReference type="ChEBI" id="CHEBI:57967"/>
        <dbReference type="ChEBI" id="CHEBI:142540"/>
    </reaction>
    <physiologicalReaction direction="left-to-right" evidence="53">
        <dbReference type="Rhea" id="RHEA:58249"/>
    </physiologicalReaction>
</comment>
<dbReference type="InterPro" id="IPR002620">
    <property type="entry name" value="Alphavirus_nsp2pro"/>
</dbReference>
<evidence type="ECO:0000256" key="31">
    <source>
        <dbReference type="ARBA" id="ARBA00022843"/>
    </source>
</evidence>
<dbReference type="Pfam" id="PF01443">
    <property type="entry name" value="Viral_helicase1"/>
    <property type="match status" value="1"/>
</dbReference>
<evidence type="ECO:0000256" key="35">
    <source>
        <dbReference type="ARBA" id="ARBA00022995"/>
    </source>
</evidence>
<evidence type="ECO:0000256" key="19">
    <source>
        <dbReference type="ARBA" id="ARBA00022679"/>
    </source>
</evidence>
<comment type="catalytic activity">
    <reaction evidence="57">
        <text>N(tele)-(N(7)-methylguanosine 5'-phospho)-L-histidyl-[protein] + a 5'-end diphospho-(purine-ribonucleoside) in mRNA + H(+) = a 5'-end (N(7)-methyl 5'-triphosphoguanosine)-(purine-ribonucleoside) in mRNA + L-histidyl-[protein]</text>
        <dbReference type="Rhea" id="RHEA:54800"/>
        <dbReference type="Rhea" id="RHEA-COMP:9745"/>
        <dbReference type="Rhea" id="RHEA-COMP:12925"/>
        <dbReference type="Rhea" id="RHEA-COMP:13929"/>
        <dbReference type="Rhea" id="RHEA-COMP:13995"/>
        <dbReference type="ChEBI" id="CHEBI:15378"/>
        <dbReference type="ChEBI" id="CHEBI:29979"/>
        <dbReference type="ChEBI" id="CHEBI:133968"/>
        <dbReference type="ChEBI" id="CHEBI:138276"/>
        <dbReference type="ChEBI" id="CHEBI:138334"/>
    </reaction>
</comment>
<evidence type="ECO:0000256" key="27">
    <source>
        <dbReference type="ARBA" id="ARBA00022806"/>
    </source>
</evidence>
<evidence type="ECO:0000256" key="52">
    <source>
        <dbReference type="ARBA" id="ARBA00047984"/>
    </source>
</evidence>
<evidence type="ECO:0000256" key="46">
    <source>
        <dbReference type="ARBA" id="ARBA00023718"/>
    </source>
</evidence>
<dbReference type="PROSITE" id="PS51657">
    <property type="entry name" value="PSRV_HELICASE"/>
    <property type="match status" value="1"/>
</dbReference>
<keyword evidence="35" id="KW-1190">Host gene expression shutoff by virus</keyword>
<feature type="active site" description="For cysteine protease nsP2 activity" evidence="64">
    <location>
        <position position="1083"/>
    </location>
</feature>
<evidence type="ECO:0000256" key="49">
    <source>
        <dbReference type="ARBA" id="ARBA00046744"/>
    </source>
</evidence>
<dbReference type="GO" id="GO:1990817">
    <property type="term" value="F:poly(A) RNA polymerase activity"/>
    <property type="evidence" value="ECO:0007669"/>
    <property type="project" value="UniProtKB-EC"/>
</dbReference>
<evidence type="ECO:0000313" key="72">
    <source>
        <dbReference type="EMBL" id="ANH22456.1"/>
    </source>
</evidence>
<evidence type="ECO:0000256" key="20">
    <source>
        <dbReference type="ARBA" id="ARBA00022691"/>
    </source>
</evidence>
<evidence type="ECO:0000256" key="28">
    <source>
        <dbReference type="ARBA" id="ARBA00022807"/>
    </source>
</evidence>
<accession>A0A068FNV2</accession>
<evidence type="ECO:0000259" key="70">
    <source>
        <dbReference type="PROSITE" id="PS51743"/>
    </source>
</evidence>
<evidence type="ECO:0000256" key="29">
    <source>
        <dbReference type="ARBA" id="ARBA00022833"/>
    </source>
</evidence>
<evidence type="ECO:0000256" key="58">
    <source>
        <dbReference type="ARBA" id="ARBA00053271"/>
    </source>
</evidence>
<dbReference type="InterPro" id="IPR007094">
    <property type="entry name" value="RNA-dir_pol_PSvirus"/>
</dbReference>
<evidence type="ECO:0000256" key="43">
    <source>
        <dbReference type="ARBA" id="ARBA00023247"/>
    </source>
</evidence>
<dbReference type="EMBL" id="KJ679577">
    <property type="protein sequence ID" value="AID69220.1"/>
    <property type="molecule type" value="Genomic_RNA"/>
</dbReference>
<dbReference type="GO" id="GO:0006370">
    <property type="term" value="P:7-methylguanosine mRNA capping"/>
    <property type="evidence" value="ECO:0007669"/>
    <property type="project" value="UniProtKB-KW"/>
</dbReference>
<evidence type="ECO:0000256" key="38">
    <source>
        <dbReference type="ARBA" id="ARBA00023134"/>
    </source>
</evidence>
<evidence type="ECO:0000259" key="67">
    <source>
        <dbReference type="PROSITE" id="PS51154"/>
    </source>
</evidence>
<evidence type="ECO:0000256" key="7">
    <source>
        <dbReference type="ARBA" id="ARBA00004490"/>
    </source>
</evidence>
<keyword evidence="16" id="KW-0489">Methyltransferase</keyword>
<keyword evidence="25" id="KW-1034">Host cell projection</keyword>
<dbReference type="FunFam" id="3.40.50.300:FF:001415">
    <property type="entry name" value="Polyprotein P1234"/>
    <property type="match status" value="1"/>
</dbReference>
<keyword evidence="18 64" id="KW-0645">Protease</keyword>
<dbReference type="KEGG" id="vg:956309"/>
<dbReference type="GO" id="GO:0017111">
    <property type="term" value="F:ribonucleoside triphosphate phosphatase activity"/>
    <property type="evidence" value="ECO:0007669"/>
    <property type="project" value="UniProtKB-EC"/>
</dbReference>
<evidence type="ECO:0000256" key="60">
    <source>
        <dbReference type="ARBA" id="ARBA00058002"/>
    </source>
</evidence>
<evidence type="ECO:0000256" key="56">
    <source>
        <dbReference type="ARBA" id="ARBA00048986"/>
    </source>
</evidence>
<dbReference type="GO" id="GO:0003723">
    <property type="term" value="F:RNA binding"/>
    <property type="evidence" value="ECO:0007669"/>
    <property type="project" value="UniProtKB-KW"/>
</dbReference>
<comment type="cofactor">
    <cofactor evidence="1">
        <name>Mn(2+)</name>
        <dbReference type="ChEBI" id="CHEBI:29035"/>
    </cofactor>
</comment>
<keyword evidence="13" id="KW-0597">Phosphoprotein</keyword>
<dbReference type="CDD" id="cd21557">
    <property type="entry name" value="Macro_X_Nsp3-like"/>
    <property type="match status" value="1"/>
</dbReference>
<keyword evidence="32" id="KW-1043">Host membrane</keyword>
<dbReference type="Pfam" id="PF20896">
    <property type="entry name" value="ToMV_Hel_N"/>
    <property type="match status" value="1"/>
</dbReference>
<name>A0A068FNV2_CHIKV</name>
<dbReference type="SUPFAM" id="SSF52949">
    <property type="entry name" value="Macro domain-like"/>
    <property type="match status" value="1"/>
</dbReference>
<dbReference type="Pfam" id="PF00978">
    <property type="entry name" value="RdRP_2"/>
    <property type="match status" value="1"/>
</dbReference>
<organism evidence="71 73">
    <name type="scientific">Chikungunya virus</name>
    <name type="common">CHIKV</name>
    <dbReference type="NCBI Taxonomy" id="37124"/>
    <lineage>
        <taxon>Viruses</taxon>
        <taxon>Riboviria</taxon>
        <taxon>Orthornavirae</taxon>
        <taxon>Kitrinoviricota</taxon>
        <taxon>Alsuviricetes</taxon>
        <taxon>Martellivirales</taxon>
        <taxon>Togaviridae</taxon>
        <taxon>Alphavirus</taxon>
        <taxon>Alphavirus chikungunya</taxon>
    </lineage>
</organism>
<keyword evidence="28" id="KW-0788">Thiol protease</keyword>
<dbReference type="InterPro" id="IPR027351">
    <property type="entry name" value="(+)RNA_virus_helicase_core_dom"/>
</dbReference>
<evidence type="ECO:0000256" key="55">
    <source>
        <dbReference type="ARBA" id="ARBA00048830"/>
    </source>
</evidence>
<keyword evidence="33" id="KW-0694">RNA-binding</keyword>
<evidence type="ECO:0000256" key="16">
    <source>
        <dbReference type="ARBA" id="ARBA00022603"/>
    </source>
</evidence>
<comment type="function">
    <text evidence="60">The early replication complex formed by the polyprotein P123 and nsP4 synthesizes minus-strand RNAs. As soon P123 is cleaved into mature proteins, the plus-strand RNAs synthesis begins.</text>
</comment>
<dbReference type="InterPro" id="IPR047311">
    <property type="entry name" value="Togaviridae_RdRp"/>
</dbReference>
<dbReference type="GO" id="GO:0046872">
    <property type="term" value="F:metal ion binding"/>
    <property type="evidence" value="ECO:0007669"/>
    <property type="project" value="UniProtKB-KW"/>
</dbReference>
<dbReference type="EMBL" id="KX262990">
    <property type="protein sequence ID" value="ANH22456.1"/>
    <property type="molecule type" value="Genomic_RNA"/>
</dbReference>
<dbReference type="GO" id="GO:0006351">
    <property type="term" value="P:DNA-templated transcription"/>
    <property type="evidence" value="ECO:0007669"/>
    <property type="project" value="InterPro"/>
</dbReference>
<reference evidence="72" key="2">
    <citation type="submission" date="2016-05" db="EMBL/GenBank/DDBJ databases">
        <authorList>
            <person name="Lavstsen T."/>
            <person name="Jespersen J.S."/>
        </authorList>
    </citation>
    <scope>NUCLEOTIDE SEQUENCE</scope>
    <source>
        <strain evidence="72">CHIKV/Unknown/XXX/23161/1959</strain>
    </source>
</reference>
<keyword evidence="44" id="KW-0511">Multifunctional enzyme</keyword>
<feature type="active site" description="For cysteine protease nsP2 activity" evidence="64">
    <location>
        <position position="1013"/>
    </location>
</feature>
<keyword evidence="15" id="KW-0945">Host-virus interaction</keyword>
<dbReference type="GO" id="GO:0003968">
    <property type="term" value="F:RNA-directed RNA polymerase activity"/>
    <property type="evidence" value="ECO:0007669"/>
    <property type="project" value="UniProtKB-KW"/>
</dbReference>
<organismHost>
    <name type="scientific">Aedes albopictus</name>
    <name type="common">Asian tiger mosquito</name>
    <name type="synonym">Stegomyia albopicta</name>
    <dbReference type="NCBI Taxonomy" id="7160"/>
</organismHost>
<keyword evidence="19" id="KW-0808">Transferase</keyword>
<dbReference type="GO" id="GO:0039694">
    <property type="term" value="P:viral RNA genome replication"/>
    <property type="evidence" value="ECO:0007669"/>
    <property type="project" value="InterPro"/>
</dbReference>
<comment type="catalytic activity">
    <reaction evidence="54">
        <text>4-O-(ADP-D-ribosyl)-L-aspartyl-[protein] + H2O = L-aspartyl-[protein] + ADP-D-ribose + H(+)</text>
        <dbReference type="Rhea" id="RHEA:54428"/>
        <dbReference type="Rhea" id="RHEA-COMP:9867"/>
        <dbReference type="Rhea" id="RHEA-COMP:13832"/>
        <dbReference type="ChEBI" id="CHEBI:15377"/>
        <dbReference type="ChEBI" id="CHEBI:15378"/>
        <dbReference type="ChEBI" id="CHEBI:29961"/>
        <dbReference type="ChEBI" id="CHEBI:57967"/>
        <dbReference type="ChEBI" id="CHEBI:138102"/>
    </reaction>
    <physiologicalReaction direction="left-to-right" evidence="54">
        <dbReference type="Rhea" id="RHEA:54429"/>
    </physiologicalReaction>
</comment>
<dbReference type="GO" id="GO:0044162">
    <property type="term" value="C:host cell cytoplasmic vesicle membrane"/>
    <property type="evidence" value="ECO:0007669"/>
    <property type="project" value="UniProtKB-SubCell"/>
</dbReference>
<evidence type="ECO:0000256" key="33">
    <source>
        <dbReference type="ARBA" id="ARBA00022884"/>
    </source>
</evidence>
<reference evidence="71 73" key="1">
    <citation type="submission" date="2014-04" db="EMBL/GenBank/DDBJ databases">
        <authorList>
            <person name="Dutta S.K."/>
            <person name="Tripathi A."/>
        </authorList>
    </citation>
    <scope>NUCLEOTIDE SEQUENCE [LARGE SCALE GENOMIC DNA]</scope>
    <source>
        <strain evidence="71">CHIKV_STMWG01</strain>
    </source>
</reference>
<dbReference type="Gene3D" id="3.40.50.300">
    <property type="entry name" value="P-loop containing nucleotide triphosphate hydrolases"/>
    <property type="match status" value="2"/>
</dbReference>
<feature type="domain" description="Macro" evidence="67">
    <location>
        <begin position="1324"/>
        <end position="1493"/>
    </location>
</feature>
<keyword evidence="43" id="KW-1262">Eukaryotic host gene expression shutoff by virus</keyword>
<keyword evidence="34" id="KW-0693">Viral RNA replication</keyword>
<feature type="domain" description="RdRp catalytic" evidence="66">
    <location>
        <begin position="2228"/>
        <end position="2343"/>
    </location>
</feature>
<dbReference type="PROSITE" id="PS51743">
    <property type="entry name" value="ALPHAVIRUS_MT"/>
    <property type="match status" value="1"/>
</dbReference>
<dbReference type="PROSITE" id="PS51520">
    <property type="entry name" value="NSP2PRO"/>
    <property type="match status" value="1"/>
</dbReference>
<dbReference type="GO" id="GO:0008234">
    <property type="term" value="F:cysteine-type peptidase activity"/>
    <property type="evidence" value="ECO:0007669"/>
    <property type="project" value="UniProtKB-KW"/>
</dbReference>
<evidence type="ECO:0000256" key="5">
    <source>
        <dbReference type="ARBA" id="ARBA00004147"/>
    </source>
</evidence>
<keyword evidence="23" id="KW-1191">Eukaryotic host transcription shutoff by virus</keyword>
<feature type="region of interest" description="Disordered" evidence="65">
    <location>
        <begin position="1651"/>
        <end position="1672"/>
    </location>
</feature>
<feature type="compositionally biased region" description="Polar residues" evidence="65">
    <location>
        <begin position="1660"/>
        <end position="1672"/>
    </location>
</feature>
<dbReference type="GO" id="GO:0008174">
    <property type="term" value="F:mRNA methyltransferase activity"/>
    <property type="evidence" value="ECO:0007669"/>
    <property type="project" value="UniProtKB-UniRule"/>
</dbReference>
<evidence type="ECO:0000256" key="10">
    <source>
        <dbReference type="ARBA" id="ARBA00022484"/>
    </source>
</evidence>
<comment type="subunit">
    <text evidence="62">Homododecamer. The enzyme forms a membrane-associated dodecameric ring with a central channel for the exchange of between the viral replication factories and the host cytoplasm. Interacts with non-structural protein 3. Interacts with RNA-directed RNA polymerase nsP4. Interacts with protease nsP2. Interacts with itself. Interacts with host STING1; this interaction results in inhibition of cGAS-STING signaling and increased levels of palmitoylation and protein stabilization of nsP1. Interacts with host TMEM45B; this interaction leads to viral replication inhibition.</text>
</comment>
<dbReference type="InterPro" id="IPR002589">
    <property type="entry name" value="Macro_dom"/>
</dbReference>
<sequence>MDPVYVDIDADSAFLKALQRAYPMFEVEPRQVTPNDHANARAFSHLAIKLIEQEIDPDSTILDIGSAPARRMMSDRKYHCVCPMRSAEDPERLANYARKLASAAGKVLDRNISGKIGDLQAVMAVPDTETPTFCLHTDVSCRQRADVAIYQDVYAVHAPTSLYHQAIKGVRLAYWVGFDTTPFMYNAMAGAYPSYSTNWADEQVLKAKNIGLCSTDLTEGRRGKLSIMRGKKLEPCDRVLFSVGSTLYPESRKLLKSWHLPSVFHLKGKLSFTCRCDTVVSCEGYVVKRITMSPGLYGKTTGYAVTHHADGFLMCKTTDTVDGERVSFSVCTYVPATICDQMTGILATEVTPEDAQKLLVGLNQRIVVNGRTQRNTNTMKNYMIPVVAQAFSKWAKECRKDMEDEKLLGVRERTLTCCCLWAFKKQKTHTVYKRPDTQSIQKVQAEFDSFVVPSLWSSGLSIPLRTRIKWLLSKVPKTDLTPYSGDAQEARDAEKEAEEEREAELTLEALPPLQAAQEDVQVEIDVEQLEDRAGAGIIETPRGAIKVTAQPTDHVVGEYLVLSPQTVLRSQKLSLIHALAEQVKTCTHSGRAGRYAVEAYDGRVLVPSGYAISPEDFQSLSESATMVYNEREFVNRKLHHIAMHGPALNTDEESYELVRAERTEHEYVYDVDQRRCCKKEEAAGLVLVGDLTNPPYHEFAYEGLKIRPACPYKIAVIGVFGVPGSGKSAIIKNLVTRQDLVTSGKKENCQEITTDVMRQRGLEISARTVDSLLLNGCNRPVDVLYVDEAFACHSGTLLALIALVRPRQKVVLCGDPKQCGFFNMMQMKVNYNHNICTQVYHKSISRRCTLPVTAIVSSLHYEGKMRTTNEYNKPIVVDTTGSTKPDPGDLVLTCFRGWVKQLQIDYRGHEVMTAAASQGLTRKGVYAVRQKVNENPLYASTSEHVNVLLTRTEGKLVWKTLSGDPWIKTLQNPPKGNFKATIKEWEVEHASIMAGICSHQMTFDTFQNKANVCWAKSLVPILETAGIKLNDRQWSQIIQAFKEDKAYSPEVALNEICTRMYGVDLDSGLFSKPLVSVYYADNHWDNRPGGKMFGFNPEAASILERKYPFTKGKWNINKQICVTTRRIEDFNPTTNIIPANRRLPHSLVAEHRPVKGERMEWLVNKINGHHVLLVSGCSLALPTKRVTWVAPLGVRGADYTYNLELGLPATLGRYDLVVINIHTPFRIHHYQQCVDHAMKLQMLGGDSLRLLKPGGSLLIRAYGYADRTSERVICVLGRKFRSSRALKPPCVTSNTEMFFLFSNFDNGRRNFTTHVMNNQLNAAFVGQATRAGCAPSYRVKRMDIAKNDEECVVNAANPRGLPGDGVCKAVYKKWPESFKNSATPVGTAKTVMCGTYPVIHAVGPNFSNYSESEGDRELAAAYREVAKEVTRLGVNSVAIPLLSTGVYSGGKDRLTQSLNHLFTAMDSTDADVVIYCRDKEWEKKISEAIQMRTQVELLDEHISIDCDVVRVHPDSSLAGRKGYSTTEGALYSYLEGTRFHQTAVDMAEIYTMWPKQTEANEQVCLYALGESIESIRQKCPVDDADASSPPKTVPCLCRYAMTPERVTRLRMNHVTSIIVCSSFPLPKYKIEGVQKVKCSKVMLFDHNVPSRVSPREYRPSQESVQEASTTTSLTHSQFDLSVDGKILPVPSDLDADAPALEPALDDGAIHTLPSATGNLAAVSDWVMSTVPVAPPRRRRGRNLTVTCDEREGNITPMASVRFFRAELCPVVQETAETRDTAMSLQAPPSTATELSHPPISFGAPSETFPITFGDFNEGEIESLSSELLTFGDFLPGEVDDLTDSDWSTCSDTDDELRLDRAGGYIFSSDTGPGHLQQKSVRQSVLPVNTLEEVHEEKCYPPKLDEAKEQLLLKKLQESASMANRSRYQSRKVENMKATIIQRLKRGCRLYLMSETPKVPTYRTTYPAPVYSPPINVRLSNPESAVAACNEFLARNYPTVSSYQITDEYDAYLDMVDGSESCLDRATFNPSKLRSYPKQHAYHAPSIRSAVPSPFQNTLQNVLAAATKRNCNVTQMRELPTLDSAVFNVECFKKFACNQEYWEEFAASPIRITTENLTTYVTKLKGPKAAALFAKTHNLLPLQEVPMDRFTVDMKRDVKVTPGTKHTEERPKVQVIQAAEPLATAYLCGIHRELVRRLNAVLLPNVHTLFDMSAEDFDAIIAAHFKPGDTVLETDIASFDKSQDDSLALTALMLLEDLGVDHSLLDLIEAAFGEISSCHLPTGTRFKFGAMMKSGMFLTLFVNTLLNITIASRVLEDRLTKSACAAFIGDDNIIHGVVSDELMAARCATWMNMEVKIIDAVVSQKAPYFCGGFILHDIVTGTACRVADPLKRLFKLGKPLAAGDEQDEDRRRALADEVVRWQRTGLIDELEKAVYSRYEVQGISVVVMSMATFASSRSNFEKLRGPVVTLYGGPK</sequence>
<keyword evidence="10" id="KW-0696">RNA-directed RNA polymerase</keyword>
<comment type="catalytic activity">
    <reaction evidence="56">
        <text>N(7)-methyl-GTP + L-histidyl-[protein] = N(tele)-(N(7)-methylguanosine 5'-phospho)-L-histidyl-[protein] + diphosphate</text>
        <dbReference type="Rhea" id="RHEA:54792"/>
        <dbReference type="Rhea" id="RHEA-COMP:9745"/>
        <dbReference type="Rhea" id="RHEA-COMP:13995"/>
        <dbReference type="ChEBI" id="CHEBI:29979"/>
        <dbReference type="ChEBI" id="CHEBI:33019"/>
        <dbReference type="ChEBI" id="CHEBI:87133"/>
        <dbReference type="ChEBI" id="CHEBI:138334"/>
    </reaction>
    <physiologicalReaction direction="left-to-right" evidence="56">
        <dbReference type="Rhea" id="RHEA:54793"/>
    </physiologicalReaction>
</comment>
<keyword evidence="30" id="KW-0067">ATP-binding</keyword>
<evidence type="ECO:0000256" key="11">
    <source>
        <dbReference type="ARBA" id="ARBA00022488"/>
    </source>
</evidence>
<dbReference type="FunFam" id="3.90.70.110:FF:000001">
    <property type="entry name" value="Non-structural polyprotein P1234"/>
    <property type="match status" value="1"/>
</dbReference>
<evidence type="ECO:0000256" key="4">
    <source>
        <dbReference type="ARBA" id="ARBA00004112"/>
    </source>
</evidence>
<keyword evidence="40" id="KW-0564">Palmitate</keyword>
<dbReference type="InterPro" id="IPR048891">
    <property type="entry name" value="nsP3_ZBD"/>
</dbReference>
<organismHost>
    <name type="scientific">Presbytis</name>
    <dbReference type="NCBI Taxonomy" id="9573"/>
</organismHost>
<evidence type="ECO:0000259" key="69">
    <source>
        <dbReference type="PROSITE" id="PS51657"/>
    </source>
</evidence>
<evidence type="ECO:0000256" key="15">
    <source>
        <dbReference type="ARBA" id="ARBA00022581"/>
    </source>
</evidence>
<evidence type="ECO:0000256" key="57">
    <source>
        <dbReference type="ARBA" id="ARBA00049329"/>
    </source>
</evidence>
<feature type="region of interest" description="Disordered" evidence="65">
    <location>
        <begin position="482"/>
        <end position="502"/>
    </location>
</feature>
<proteinExistence type="predicted"/>
<evidence type="ECO:0000256" key="12">
    <source>
        <dbReference type="ARBA" id="ARBA00022511"/>
    </source>
</evidence>
<evidence type="ECO:0000256" key="21">
    <source>
        <dbReference type="ARBA" id="ARBA00022695"/>
    </source>
</evidence>
<keyword evidence="14" id="KW-1048">Host nucleus</keyword>
<comment type="function">
    <text evidence="58">Multifunctional protein whose N-terminus is part of the RNA polymerase complex and displays NTPase, RNA triphosphatase and helicase activities. NTPase and RNA triphosphatase are involved in viral RNA capping and helicase keeps a check on the dsRNA replication intermediates. The C-terminus harbors a protease that specifically cleaves the polyproteins and releases the mature proteins. Required for the shutoff of minus-strand RNAs synthesis. Specifically inhibits the host IFN response by promoting the nuclear export of host STAT1. Also inhibits host transcription by inducing the rapid proteasome-dependent degradation of POLR2A, a catalytic subunit of the RNAPII complex. The resulting inhibition of cellular protein synthesis serves to ensure maximal viral gene expression and to evade host immune response.</text>
</comment>
<evidence type="ECO:0000259" key="68">
    <source>
        <dbReference type="PROSITE" id="PS51520"/>
    </source>
</evidence>
<dbReference type="PROSITE" id="PS51154">
    <property type="entry name" value="MACRO"/>
    <property type="match status" value="1"/>
</dbReference>
<evidence type="ECO:0000256" key="47">
    <source>
        <dbReference type="ARBA" id="ARBA00029613"/>
    </source>
</evidence>
<evidence type="ECO:0000256" key="25">
    <source>
        <dbReference type="ARBA" id="ARBA00022791"/>
    </source>
</evidence>
<keyword evidence="39" id="KW-0472">Membrane</keyword>
<evidence type="ECO:0000313" key="71">
    <source>
        <dbReference type="EMBL" id="AID69220.1"/>
    </source>
</evidence>
<keyword evidence="21" id="KW-0548">Nucleotidyltransferase</keyword>
<dbReference type="GO" id="GO:0039657">
    <property type="term" value="P:symbiont-mediated suppression of host gene expression"/>
    <property type="evidence" value="ECO:0007669"/>
    <property type="project" value="UniProtKB-KW"/>
</dbReference>
<dbReference type="GO" id="GO:0020002">
    <property type="term" value="C:host cell plasma membrane"/>
    <property type="evidence" value="ECO:0007669"/>
    <property type="project" value="UniProtKB-SubCell"/>
</dbReference>
<evidence type="ECO:0000256" key="53">
    <source>
        <dbReference type="ARBA" id="ARBA00048163"/>
    </source>
</evidence>
<dbReference type="InterPro" id="IPR001788">
    <property type="entry name" value="RNA-dep_RNA_pol_alsuvir"/>
</dbReference>
<dbReference type="Gene3D" id="3.40.220.10">
    <property type="entry name" value="Leucine Aminopeptidase, subunit E, domain 1"/>
    <property type="match status" value="1"/>
</dbReference>
<keyword evidence="11" id="KW-1036">Host cytoplasmic vesicle</keyword>
<dbReference type="RefSeq" id="NP_690588.1">
    <property type="nucleotide sequence ID" value="NC_004162.2"/>
</dbReference>
<evidence type="ECO:0000256" key="37">
    <source>
        <dbReference type="ARBA" id="ARBA00023103"/>
    </source>
</evidence>
<evidence type="ECO:0000256" key="1">
    <source>
        <dbReference type="ARBA" id="ARBA00001936"/>
    </source>
</evidence>
<keyword evidence="31" id="KW-0832">Ubl conjugation</keyword>
<evidence type="ECO:0000256" key="8">
    <source>
        <dbReference type="ARBA" id="ARBA00004615"/>
    </source>
</evidence>
<gene>
    <name evidence="72" type="primary">NSP</name>
    <name evidence="72" type="ORF">AN927_63006gpNSP</name>
</gene>
<feature type="domain" description="Alphavirus-like MT" evidence="70">
    <location>
        <begin position="28"/>
        <end position="259"/>
    </location>
</feature>
<dbReference type="FunFam" id="3.40.50.150:FF:000323">
    <property type="entry name" value="Polyprotein P1234"/>
    <property type="match status" value="1"/>
</dbReference>
<dbReference type="InterPro" id="IPR049329">
    <property type="entry name" value="ToMV_Hel_N"/>
</dbReference>
<dbReference type="MEROPS" id="C09.001"/>
<keyword evidence="42" id="KW-1035">Host cytoplasm</keyword>
<evidence type="ECO:0000256" key="22">
    <source>
        <dbReference type="ARBA" id="ARBA00022723"/>
    </source>
</evidence>
<evidence type="ECO:0000256" key="59">
    <source>
        <dbReference type="ARBA" id="ARBA00054250"/>
    </source>
</evidence>
<evidence type="ECO:0000256" key="9">
    <source>
        <dbReference type="ARBA" id="ARBA00015868"/>
    </source>
</evidence>
<dbReference type="CDD" id="cd23250">
    <property type="entry name" value="Togaviridae_RdRp"/>
    <property type="match status" value="1"/>
</dbReference>
<dbReference type="InterPro" id="IPR044371">
    <property type="entry name" value="Macro_X_NSP3-like"/>
</dbReference>
<evidence type="ECO:0000256" key="62">
    <source>
        <dbReference type="ARBA" id="ARBA00062651"/>
    </source>
</evidence>
<evidence type="ECO:0000256" key="32">
    <source>
        <dbReference type="ARBA" id="ARBA00022870"/>
    </source>
</evidence>
<dbReference type="GO" id="GO:0042025">
    <property type="term" value="C:host cell nucleus"/>
    <property type="evidence" value="ECO:0007669"/>
    <property type="project" value="UniProtKB-SubCell"/>
</dbReference>
<dbReference type="Pfam" id="PF01707">
    <property type="entry name" value="Peptidase_C9"/>
    <property type="match status" value="1"/>
</dbReference>
<dbReference type="InterPro" id="IPR029063">
    <property type="entry name" value="SAM-dependent_MTases_sf"/>
</dbReference>
<keyword evidence="45" id="KW-0449">Lipoprotein</keyword>
<feature type="domain" description="(+)RNA virus helicase C-terminal" evidence="69">
    <location>
        <begin position="690"/>
        <end position="991"/>
    </location>
</feature>
<dbReference type="Gene3D" id="3.90.70.110">
    <property type="entry name" value="Alphavirus nsP2 protease domain"/>
    <property type="match status" value="1"/>
</dbReference>